<dbReference type="AlphaFoldDB" id="A0A7D9IW03"/>
<evidence type="ECO:0000313" key="3">
    <source>
        <dbReference type="Proteomes" id="UP001152795"/>
    </source>
</evidence>
<evidence type="ECO:0000256" key="1">
    <source>
        <dbReference type="SAM" id="MobiDB-lite"/>
    </source>
</evidence>
<organism evidence="2 3">
    <name type="scientific">Paramuricea clavata</name>
    <name type="common">Red gorgonian</name>
    <name type="synonym">Violescent sea-whip</name>
    <dbReference type="NCBI Taxonomy" id="317549"/>
    <lineage>
        <taxon>Eukaryota</taxon>
        <taxon>Metazoa</taxon>
        <taxon>Cnidaria</taxon>
        <taxon>Anthozoa</taxon>
        <taxon>Octocorallia</taxon>
        <taxon>Malacalcyonacea</taxon>
        <taxon>Plexauridae</taxon>
        <taxon>Paramuricea</taxon>
    </lineage>
</organism>
<dbReference type="Proteomes" id="UP001152795">
    <property type="component" value="Unassembled WGS sequence"/>
</dbReference>
<sequence length="293" mass="34078">MADPTSDAETHKTFESVVSSQIEGQAKVQENDSNIENGRQGRNHFGNKLRILIRSDRVDIFLKVLGLCLALDVNHIVIPSHSYRSSESQEVKLPNRQSKEGFQKRPRWFVNIFTPDFVGILRYSNLYNQIRKDERDNFSSYIPLASCYRPAYLLFELSASRTLDKSKSIPFHFAMVERLSDQKFKFYHLLHFVEVTSKVASIMLDVALEVAPLIQHNFPDESRKFRGLVVIVIGFRLAFHLRILSFFWQKLFHGEKDLFSEPNEKLVYEPLLGQKQQHDELEKTVQLEEVICT</sequence>
<reference evidence="2" key="1">
    <citation type="submission" date="2020-04" db="EMBL/GenBank/DDBJ databases">
        <authorList>
            <person name="Alioto T."/>
            <person name="Alioto T."/>
            <person name="Gomez Garrido J."/>
        </authorList>
    </citation>
    <scope>NUCLEOTIDE SEQUENCE</scope>
    <source>
        <strain evidence="2">A484AB</strain>
    </source>
</reference>
<evidence type="ECO:0000313" key="2">
    <source>
        <dbReference type="EMBL" id="CAB4014418.1"/>
    </source>
</evidence>
<feature type="region of interest" description="Disordered" evidence="1">
    <location>
        <begin position="1"/>
        <end position="40"/>
    </location>
</feature>
<proteinExistence type="predicted"/>
<accession>A0A7D9IW03</accession>
<protein>
    <submittedName>
        <fullName evidence="2">Uncharacterized protein</fullName>
    </submittedName>
</protein>
<comment type="caution">
    <text evidence="2">The sequence shown here is derived from an EMBL/GenBank/DDBJ whole genome shotgun (WGS) entry which is preliminary data.</text>
</comment>
<dbReference type="EMBL" id="CACRXK020008293">
    <property type="protein sequence ID" value="CAB4014418.1"/>
    <property type="molecule type" value="Genomic_DNA"/>
</dbReference>
<keyword evidence="3" id="KW-1185">Reference proteome</keyword>
<gene>
    <name evidence="2" type="ORF">PACLA_8A010138</name>
</gene>
<name>A0A7D9IW03_PARCT</name>